<feature type="region of interest" description="Disordered" evidence="1">
    <location>
        <begin position="1"/>
        <end position="39"/>
    </location>
</feature>
<dbReference type="Proteomes" id="UP001209755">
    <property type="component" value="Unassembled WGS sequence"/>
</dbReference>
<dbReference type="RefSeq" id="WP_264599794.1">
    <property type="nucleotide sequence ID" value="NZ_JAOQNS010000001.1"/>
</dbReference>
<organism evidence="2 3">
    <name type="scientific">Rhodobium gokarnense</name>
    <dbReference type="NCBI Taxonomy" id="364296"/>
    <lineage>
        <taxon>Bacteria</taxon>
        <taxon>Pseudomonadati</taxon>
        <taxon>Pseudomonadota</taxon>
        <taxon>Alphaproteobacteria</taxon>
        <taxon>Hyphomicrobiales</taxon>
        <taxon>Rhodobiaceae</taxon>
        <taxon>Rhodobium</taxon>
    </lineage>
</organism>
<evidence type="ECO:0000313" key="3">
    <source>
        <dbReference type="Proteomes" id="UP001209755"/>
    </source>
</evidence>
<proteinExistence type="predicted"/>
<comment type="caution">
    <text evidence="2">The sequence shown here is derived from an EMBL/GenBank/DDBJ whole genome shotgun (WGS) entry which is preliminary data.</text>
</comment>
<sequence length="122" mass="13305">MFAFAQYSNSNGRTLSTKDGRAGKIAANPPVSAGEKWKREDNEQMATTCFFSEKVLDQGGELSMDVELGRSSFYAGCATPSGTGEESIYLSINGNSVIMDRSMATKFVEAVMKVGRYHQLIE</sequence>
<evidence type="ECO:0000313" key="2">
    <source>
        <dbReference type="EMBL" id="MCW2306127.1"/>
    </source>
</evidence>
<name>A0ABT3H6V6_9HYPH</name>
<reference evidence="3" key="1">
    <citation type="submission" date="2023-07" db="EMBL/GenBank/DDBJ databases">
        <title>Genome sequencing of Purple Non-Sulfur Bacteria from various extreme environments.</title>
        <authorList>
            <person name="Mayer M."/>
        </authorList>
    </citation>
    <scope>NUCLEOTIDE SEQUENCE [LARGE SCALE GENOMIC DNA]</scope>
    <source>
        <strain evidence="3">DSM 17935</strain>
    </source>
</reference>
<evidence type="ECO:0000256" key="1">
    <source>
        <dbReference type="SAM" id="MobiDB-lite"/>
    </source>
</evidence>
<feature type="compositionally biased region" description="Polar residues" evidence="1">
    <location>
        <begin position="1"/>
        <end position="15"/>
    </location>
</feature>
<gene>
    <name evidence="2" type="ORF">M2319_000443</name>
</gene>
<dbReference type="EMBL" id="JAOQNS010000001">
    <property type="protein sequence ID" value="MCW2306127.1"/>
    <property type="molecule type" value="Genomic_DNA"/>
</dbReference>
<protein>
    <submittedName>
        <fullName evidence="2">Uncharacterized protein</fullName>
    </submittedName>
</protein>
<keyword evidence="3" id="KW-1185">Reference proteome</keyword>
<accession>A0ABT3H6V6</accession>